<dbReference type="GeneID" id="54466215"/>
<evidence type="ECO:0000256" key="1">
    <source>
        <dbReference type="SAM" id="Coils"/>
    </source>
</evidence>
<reference evidence="4" key="3">
    <citation type="submission" date="2025-04" db="UniProtKB">
        <authorList>
            <consortium name="RefSeq"/>
        </authorList>
    </citation>
    <scope>IDENTIFICATION</scope>
    <source>
        <strain evidence="4">CBS 304.34</strain>
    </source>
</reference>
<proteinExistence type="predicted"/>
<dbReference type="RefSeq" id="XP_033578347.1">
    <property type="nucleotide sequence ID" value="XM_033725322.1"/>
</dbReference>
<reference evidence="4" key="2">
    <citation type="submission" date="2020-04" db="EMBL/GenBank/DDBJ databases">
        <authorList>
            <consortium name="NCBI Genome Project"/>
        </authorList>
    </citation>
    <scope>NUCLEOTIDE SEQUENCE</scope>
    <source>
        <strain evidence="4">CBS 304.34</strain>
    </source>
</reference>
<reference evidence="2 4" key="1">
    <citation type="journal article" date="2020" name="Stud. Mycol.">
        <title>101 Dothideomycetes genomes: a test case for predicting lifestyles and emergence of pathogens.</title>
        <authorList>
            <person name="Haridas S."/>
            <person name="Albert R."/>
            <person name="Binder M."/>
            <person name="Bloem J."/>
            <person name="Labutti K."/>
            <person name="Salamov A."/>
            <person name="Andreopoulos B."/>
            <person name="Baker S."/>
            <person name="Barry K."/>
            <person name="Bills G."/>
            <person name="Bluhm B."/>
            <person name="Cannon C."/>
            <person name="Castanera R."/>
            <person name="Culley D."/>
            <person name="Daum C."/>
            <person name="Ezra D."/>
            <person name="Gonzalez J."/>
            <person name="Henrissat B."/>
            <person name="Kuo A."/>
            <person name="Liang C."/>
            <person name="Lipzen A."/>
            <person name="Lutzoni F."/>
            <person name="Magnuson J."/>
            <person name="Mondo S."/>
            <person name="Nolan M."/>
            <person name="Ohm R."/>
            <person name="Pangilinan J."/>
            <person name="Park H.-J."/>
            <person name="Ramirez L."/>
            <person name="Alfaro M."/>
            <person name="Sun H."/>
            <person name="Tritt A."/>
            <person name="Yoshinaga Y."/>
            <person name="Zwiers L.-H."/>
            <person name="Turgeon B."/>
            <person name="Goodwin S."/>
            <person name="Spatafora J."/>
            <person name="Crous P."/>
            <person name="Grigoriev I."/>
        </authorList>
    </citation>
    <scope>NUCLEOTIDE SEQUENCE</scope>
    <source>
        <strain evidence="2 4">CBS 304.34</strain>
    </source>
</reference>
<dbReference type="OrthoDB" id="10485117at2759"/>
<evidence type="ECO:0000313" key="4">
    <source>
        <dbReference type="RefSeq" id="XP_033578347.1"/>
    </source>
</evidence>
<organism evidence="2">
    <name type="scientific">Mytilinidion resinicola</name>
    <dbReference type="NCBI Taxonomy" id="574789"/>
    <lineage>
        <taxon>Eukaryota</taxon>
        <taxon>Fungi</taxon>
        <taxon>Dikarya</taxon>
        <taxon>Ascomycota</taxon>
        <taxon>Pezizomycotina</taxon>
        <taxon>Dothideomycetes</taxon>
        <taxon>Pleosporomycetidae</taxon>
        <taxon>Mytilinidiales</taxon>
        <taxon>Mytilinidiaceae</taxon>
        <taxon>Mytilinidion</taxon>
    </lineage>
</organism>
<evidence type="ECO:0000313" key="2">
    <source>
        <dbReference type="EMBL" id="KAF2811383.1"/>
    </source>
</evidence>
<dbReference type="EMBL" id="MU003698">
    <property type="protein sequence ID" value="KAF2811383.1"/>
    <property type="molecule type" value="Genomic_DNA"/>
</dbReference>
<gene>
    <name evidence="2 4" type="ORF">BDZ99DRAFT_518663</name>
</gene>
<feature type="coiled-coil region" evidence="1">
    <location>
        <begin position="301"/>
        <end position="367"/>
    </location>
</feature>
<name>A0A6A6YSN8_9PEZI</name>
<protein>
    <submittedName>
        <fullName evidence="2 4">Uncharacterized protein</fullName>
    </submittedName>
</protein>
<dbReference type="AlphaFoldDB" id="A0A6A6YSN8"/>
<dbReference type="Proteomes" id="UP000504636">
    <property type="component" value="Unplaced"/>
</dbReference>
<evidence type="ECO:0000313" key="3">
    <source>
        <dbReference type="Proteomes" id="UP000504636"/>
    </source>
</evidence>
<accession>A0A6A6YSN8</accession>
<sequence>MQEAYKKQSASKEKWKARYREAKQMKGILQREISALSDPDNQHMGNAADERFGWFKTQIESLEKEFVAERKKTELHHNAVIATELAIKSSDTRVNFMQERCRQLTSERIEAWEESNKLRKEVVAREEMISRHEAGDSNAYSLLTTINSAVAAANWFNGFTWKATDGLPYDPLVVITELQDAYLVQCKLVEQLVNSNLCEEKDAEEKSRKLEVAHEKIRELEAAIEAKDAWIEEVVARNSQLDDIVSQWELKERTAHEMIDIMKPMYENFRLRFLYYKGRNVELERARQNFWRHSSGMVDMGLETQARIDSLQDRVDQLTEQQEPLYTQMYDTTKMMKMQEVDYEKKVNVLEKELKRESDKLVALAEHIRAYEPEFNLNSMEVHTPPEEDRMDGPLEPDAMRDPALRQMDEAVERMHVRRTARTDGAIPQELIDKHIPEGMENFVEDYRSNEEFHLDQAGIPHPDYINPADKVDSFQLERPERVVPRNRPFVLSEEVRRGLLVEYWQDHVQELEEHADEEL</sequence>
<keyword evidence="3" id="KW-1185">Reference proteome</keyword>
<keyword evidence="1" id="KW-0175">Coiled coil</keyword>